<comment type="caution">
    <text evidence="3">The sequence shown here is derived from an EMBL/GenBank/DDBJ whole genome shotgun (WGS) entry which is preliminary data.</text>
</comment>
<dbReference type="EMBL" id="JASAOK010000039">
    <property type="protein sequence ID" value="KAK6216562.1"/>
    <property type="molecule type" value="Genomic_DNA"/>
</dbReference>
<feature type="compositionally biased region" description="Acidic residues" evidence="1">
    <location>
        <begin position="700"/>
        <end position="709"/>
    </location>
</feature>
<dbReference type="InterPro" id="IPR018289">
    <property type="entry name" value="MULE_transposase_dom"/>
</dbReference>
<keyword evidence="10" id="KW-1185">Reference proteome</keyword>
<dbReference type="AlphaFoldDB" id="A0AAV9ST94"/>
<feature type="region of interest" description="Disordered" evidence="1">
    <location>
        <begin position="700"/>
        <end position="749"/>
    </location>
</feature>
<evidence type="ECO:0000259" key="2">
    <source>
        <dbReference type="Pfam" id="PF10551"/>
    </source>
</evidence>
<evidence type="ECO:0000313" key="4">
    <source>
        <dbReference type="EMBL" id="KAK6208769.1"/>
    </source>
</evidence>
<evidence type="ECO:0000313" key="7">
    <source>
        <dbReference type="EMBL" id="KAK6217277.1"/>
    </source>
</evidence>
<dbReference type="EMBL" id="JASAOK010000039">
    <property type="protein sequence ID" value="KAK6217277.1"/>
    <property type="molecule type" value="Genomic_DNA"/>
</dbReference>
<dbReference type="PANTHER" id="PTHR31569:SF4">
    <property type="entry name" value="SWIM-TYPE DOMAIN-CONTAINING PROTEIN"/>
    <property type="match status" value="1"/>
</dbReference>
<feature type="domain" description="MULE transposase" evidence="2">
    <location>
        <begin position="251"/>
        <end position="349"/>
    </location>
</feature>
<evidence type="ECO:0000313" key="8">
    <source>
        <dbReference type="EMBL" id="KAK6218419.1"/>
    </source>
</evidence>
<name>A0AAV9ST94_9PEZI</name>
<evidence type="ECO:0000313" key="10">
    <source>
        <dbReference type="Proteomes" id="UP001327957"/>
    </source>
</evidence>
<evidence type="ECO:0000256" key="1">
    <source>
        <dbReference type="SAM" id="MobiDB-lite"/>
    </source>
</evidence>
<dbReference type="EMBL" id="JASAOK010000033">
    <property type="protein sequence ID" value="KAK6218419.1"/>
    <property type="molecule type" value="Genomic_DNA"/>
</dbReference>
<accession>A0AAV9ST94</accession>
<evidence type="ECO:0000313" key="3">
    <source>
        <dbReference type="EMBL" id="KAK6206738.1"/>
    </source>
</evidence>
<dbReference type="Pfam" id="PF10551">
    <property type="entry name" value="MULE"/>
    <property type="match status" value="1"/>
</dbReference>
<dbReference type="EMBL" id="JASAOK010000049">
    <property type="protein sequence ID" value="KAK6208769.1"/>
    <property type="molecule type" value="Genomic_DNA"/>
</dbReference>
<dbReference type="EMBL" id="JASAOK010000001">
    <property type="protein sequence ID" value="KAK6227366.1"/>
    <property type="molecule type" value="Genomic_DNA"/>
</dbReference>
<dbReference type="EMBL" id="JASAOK010000039">
    <property type="protein sequence ID" value="KAK6217275.1"/>
    <property type="molecule type" value="Genomic_DNA"/>
</dbReference>
<organism evidence="3 10">
    <name type="scientific">Colletotrichum tabaci</name>
    <dbReference type="NCBI Taxonomy" id="1209068"/>
    <lineage>
        <taxon>Eukaryota</taxon>
        <taxon>Fungi</taxon>
        <taxon>Dikarya</taxon>
        <taxon>Ascomycota</taxon>
        <taxon>Pezizomycotina</taxon>
        <taxon>Sordariomycetes</taxon>
        <taxon>Hypocreomycetidae</taxon>
        <taxon>Glomerellales</taxon>
        <taxon>Glomerellaceae</taxon>
        <taxon>Colletotrichum</taxon>
        <taxon>Colletotrichum destructivum species complex</taxon>
    </lineage>
</organism>
<evidence type="ECO:0000313" key="6">
    <source>
        <dbReference type="EMBL" id="KAK6217275.1"/>
    </source>
</evidence>
<proteinExistence type="predicted"/>
<sequence>MSQETPTPSYNHKVNYVTFPHVPYVCPLIGKDFPSLEAAHEALTAASHRDGFNTRIYRRRPSAESPNIAIFECTHAARRDIKQMRMAEQTHDSKRRQGSTFATGCRWQIAAKLGPDGWSIRAVGGKGRDSHNHPFNHATAFPRYRHQVLQGKSEAIVNSWNSGIRPYQILAALHAEGKEYDGITVRDILNLLAVHRRDQLGGKTPIEWLFAQLEDSSKYWYRHKQDAKGHVTSLFIAPLSAIAMLRQHPDVLLMDSTYKANRFNLPLFNVCGTTANNFAFQVASCFLSAEKEDNYRWAIAVLVELLYEHDIQLPQVTCTDREIALLTALDTNPSFRHVPHLLCRWHVNLNVLAKTRRFFPAATKNPDGTVTRHPSFQAFLDQWNKVLHSSTPAKYADLLHDLSSSGYPLKAVEYVVNTWLNPWRAKIVAAWVNKVTHFGHVTTSIVESSHASLKTRICCRTGDLRSVFDKLVVFWAEQAERISSYERRQRAKVLSSACANLFHGIRQHVNPRALRLLSDELRRLATKGKAGLYEKPKGACSPCWIQVTHGLPCKHILWDHIESRQSLDPSNIHPHWFWERNAPSTADESLILDPITIRGRGRPQGSIEAQRAPFANRRSKNPASDTRRDPSAFEHELAEEAALAIPSSTAPAALGGGQVNTTTGYGLQRISLRDTYEAGTEHHRSYQRAANNVDIDAVSEAEHEADDDSVGPIDLTSPEPQRPPTPTKSRSQLTGSQTQSDALWDLEDDEIGLDIDPEFEGDMDEALRQYEADEAADMAAMKEIAGADTAVAFAGSE</sequence>
<reference evidence="3 10" key="1">
    <citation type="submission" date="2023-04" db="EMBL/GenBank/DDBJ databases">
        <title>Colletotrichum tabacum stain YC1 causing leaf anthracnose on Nicotiana tabacum(L.) cv.</title>
        <authorList>
            <person name="Ji Z."/>
            <person name="Wang M."/>
            <person name="Zhang J."/>
            <person name="Wang N."/>
            <person name="Zhou Z."/>
        </authorList>
    </citation>
    <scope>NUCLEOTIDE SEQUENCE [LARGE SCALE GENOMIC DNA]</scope>
    <source>
        <strain evidence="3 10">YC1</strain>
    </source>
</reference>
<feature type="region of interest" description="Disordered" evidence="1">
    <location>
        <begin position="601"/>
        <end position="633"/>
    </location>
</feature>
<protein>
    <recommendedName>
        <fullName evidence="2">MULE transposase domain-containing protein</fullName>
    </recommendedName>
</protein>
<dbReference type="PANTHER" id="PTHR31569">
    <property type="entry name" value="SWIM-TYPE DOMAIN-CONTAINING PROTEIN"/>
    <property type="match status" value="1"/>
</dbReference>
<dbReference type="InterPro" id="IPR052579">
    <property type="entry name" value="Zinc_finger_SWIM"/>
</dbReference>
<dbReference type="Proteomes" id="UP001327957">
    <property type="component" value="Unassembled WGS sequence"/>
</dbReference>
<evidence type="ECO:0000313" key="5">
    <source>
        <dbReference type="EMBL" id="KAK6216562.1"/>
    </source>
</evidence>
<evidence type="ECO:0000313" key="9">
    <source>
        <dbReference type="EMBL" id="KAK6227366.1"/>
    </source>
</evidence>
<dbReference type="EMBL" id="JASAOK010000054">
    <property type="protein sequence ID" value="KAK6206738.1"/>
    <property type="molecule type" value="Genomic_DNA"/>
</dbReference>
<feature type="compositionally biased region" description="Polar residues" evidence="1">
    <location>
        <begin position="727"/>
        <end position="741"/>
    </location>
</feature>
<gene>
    <name evidence="9" type="ORF">QIS74_00921</name>
    <name evidence="8" type="ORF">QIS74_06299</name>
    <name evidence="5" type="ORF">QIS74_06676</name>
    <name evidence="6" type="ORF">QIS74_07389</name>
    <name evidence="7" type="ORF">QIS74_07391</name>
    <name evidence="4" type="ORF">QIS74_12287</name>
    <name evidence="3" type="ORF">QIS74_13226</name>
</gene>